<feature type="transmembrane region" description="Helical" evidence="2">
    <location>
        <begin position="200"/>
        <end position="218"/>
    </location>
</feature>
<keyword evidence="2" id="KW-0472">Membrane</keyword>
<keyword evidence="2" id="KW-1133">Transmembrane helix</keyword>
<gene>
    <name evidence="3" type="ORF">CLV54_0733</name>
</gene>
<dbReference type="OrthoDB" id="5109074at2"/>
<feature type="transmembrane region" description="Helical" evidence="2">
    <location>
        <begin position="157"/>
        <end position="180"/>
    </location>
</feature>
<feature type="region of interest" description="Disordered" evidence="1">
    <location>
        <begin position="69"/>
        <end position="98"/>
    </location>
</feature>
<name>A0A2M9C5A8_9MICO</name>
<protein>
    <submittedName>
        <fullName evidence="3">Uncharacterized protein</fullName>
    </submittedName>
</protein>
<feature type="transmembrane region" description="Helical" evidence="2">
    <location>
        <begin position="225"/>
        <end position="252"/>
    </location>
</feature>
<proteinExistence type="predicted"/>
<reference evidence="3 4" key="1">
    <citation type="submission" date="2017-11" db="EMBL/GenBank/DDBJ databases">
        <title>Genomic Encyclopedia of Archaeal and Bacterial Type Strains, Phase II (KMG-II): From Individual Species to Whole Genera.</title>
        <authorList>
            <person name="Goeker M."/>
        </authorList>
    </citation>
    <scope>NUCLEOTIDE SEQUENCE [LARGE SCALE GENOMIC DNA]</scope>
    <source>
        <strain evidence="3 4">DSM 25625</strain>
    </source>
</reference>
<accession>A0A2M9C5A8</accession>
<feature type="compositionally biased region" description="Basic and acidic residues" evidence="1">
    <location>
        <begin position="1"/>
        <end position="22"/>
    </location>
</feature>
<keyword evidence="2" id="KW-0812">Transmembrane</keyword>
<dbReference type="EMBL" id="PGFB01000001">
    <property type="protein sequence ID" value="PJJ65696.1"/>
    <property type="molecule type" value="Genomic_DNA"/>
</dbReference>
<feature type="region of interest" description="Disordered" evidence="1">
    <location>
        <begin position="1"/>
        <end position="33"/>
    </location>
</feature>
<organism evidence="3 4">
    <name type="scientific">Compostimonas suwonensis</name>
    <dbReference type="NCBI Taxonomy" id="1048394"/>
    <lineage>
        <taxon>Bacteria</taxon>
        <taxon>Bacillati</taxon>
        <taxon>Actinomycetota</taxon>
        <taxon>Actinomycetes</taxon>
        <taxon>Micrococcales</taxon>
        <taxon>Microbacteriaceae</taxon>
        <taxon>Compostimonas</taxon>
    </lineage>
</organism>
<comment type="caution">
    <text evidence="3">The sequence shown here is derived from an EMBL/GenBank/DDBJ whole genome shotgun (WGS) entry which is preliminary data.</text>
</comment>
<evidence type="ECO:0000256" key="2">
    <source>
        <dbReference type="SAM" id="Phobius"/>
    </source>
</evidence>
<dbReference type="RefSeq" id="WP_100343554.1">
    <property type="nucleotide sequence ID" value="NZ_PGFB01000001.1"/>
</dbReference>
<keyword evidence="4" id="KW-1185">Reference proteome</keyword>
<dbReference type="AlphaFoldDB" id="A0A2M9C5A8"/>
<dbReference type="Proteomes" id="UP000230161">
    <property type="component" value="Unassembled WGS sequence"/>
</dbReference>
<evidence type="ECO:0000256" key="1">
    <source>
        <dbReference type="SAM" id="MobiDB-lite"/>
    </source>
</evidence>
<evidence type="ECO:0000313" key="3">
    <source>
        <dbReference type="EMBL" id="PJJ65696.1"/>
    </source>
</evidence>
<sequence length="326" mass="33834">MSDTTPRSEEPVEPADETREIPAVEPNDGTADEPIVVAHEVAAVADENGDVVAVEETIETVEPIVAEPAQDAATATAAYETAAAETGAAETGPAQTGPAETALPVAEAVAAPVIIDHAVAPAPAPAGPVAEAYPATPIYVQAPVAPVKKSNRGIGSLIALVGAVVYGVVYAGVAALIIGVGSTPEEFGEVFTQYLLSPAFYVPVIFYAIALIVLVLIANRANWWAYVLGGFPVAIVVYFAYIGGALLTVSAWELTPDEASSFIGTLYTNGLTLAAAIIAREVTIWIGAWLAARGHRLKVLNAAAQADYERTLAERPTVQQPYYAQS</sequence>
<evidence type="ECO:0000313" key="4">
    <source>
        <dbReference type="Proteomes" id="UP000230161"/>
    </source>
</evidence>
<feature type="transmembrane region" description="Helical" evidence="2">
    <location>
        <begin position="272"/>
        <end position="292"/>
    </location>
</feature>